<reference evidence="3" key="1">
    <citation type="journal article" date="2014" name="Nat. Genet.">
        <title>The genome of the stress-tolerant wild tomato species Solanum pennellii.</title>
        <authorList>
            <person name="Bolger A."/>
            <person name="Scossa F."/>
            <person name="Bolger M.E."/>
            <person name="Lanz C."/>
            <person name="Maumus F."/>
            <person name="Tohge T."/>
            <person name="Quesneville H."/>
            <person name="Alseekh S."/>
            <person name="Sorensen I."/>
            <person name="Lichtenstein G."/>
            <person name="Fich E.A."/>
            <person name="Conte M."/>
            <person name="Keller H."/>
            <person name="Schneeberger K."/>
            <person name="Schwacke R."/>
            <person name="Ofner I."/>
            <person name="Vrebalov J."/>
            <person name="Xu Y."/>
            <person name="Osorio S."/>
            <person name="Aflitos S.A."/>
            <person name="Schijlen E."/>
            <person name="Jimenez-Gomez J.M."/>
            <person name="Ryngajllo M."/>
            <person name="Kimura S."/>
            <person name="Kumar R."/>
            <person name="Koenig D."/>
            <person name="Headland L.R."/>
            <person name="Maloof J.N."/>
            <person name="Sinha N."/>
            <person name="van Ham R.C."/>
            <person name="Lankhorst R.K."/>
            <person name="Mao L."/>
            <person name="Vogel A."/>
            <person name="Arsova B."/>
            <person name="Panstruga R."/>
            <person name="Fei Z."/>
            <person name="Rose J.K."/>
            <person name="Zamir D."/>
            <person name="Carrari F."/>
            <person name="Giovannoni J.J."/>
            <person name="Weigel D."/>
            <person name="Usadel B."/>
            <person name="Fernie A.R."/>
        </authorList>
    </citation>
    <scope>NUCLEOTIDE SEQUENCE [LARGE SCALE GENOMIC DNA]</scope>
    <source>
        <strain evidence="3">cv. LA0716</strain>
    </source>
</reference>
<feature type="compositionally biased region" description="Polar residues" evidence="1">
    <location>
        <begin position="202"/>
        <end position="217"/>
    </location>
</feature>
<keyword evidence="3" id="KW-1185">Reference proteome</keyword>
<dbReference type="RefSeq" id="XP_015055050.1">
    <property type="nucleotide sequence ID" value="XM_015199564.1"/>
</dbReference>
<evidence type="ECO:0000313" key="4">
    <source>
        <dbReference type="RefSeq" id="XP_015055050.1"/>
    </source>
</evidence>
<proteinExistence type="predicted"/>
<evidence type="ECO:0000259" key="2">
    <source>
        <dbReference type="Pfam" id="PF03732"/>
    </source>
</evidence>
<feature type="compositionally biased region" description="Low complexity" evidence="1">
    <location>
        <begin position="117"/>
        <end position="127"/>
    </location>
</feature>
<feature type="region of interest" description="Disordered" evidence="1">
    <location>
        <begin position="202"/>
        <end position="222"/>
    </location>
</feature>
<reference evidence="4" key="2">
    <citation type="submission" date="2025-08" db="UniProtKB">
        <authorList>
            <consortium name="RefSeq"/>
        </authorList>
    </citation>
    <scope>IDENTIFICATION</scope>
</reference>
<dbReference type="GeneID" id="107001573"/>
<feature type="compositionally biased region" description="Basic and acidic residues" evidence="1">
    <location>
        <begin position="154"/>
        <end position="171"/>
    </location>
</feature>
<dbReference type="PANTHER" id="PTHR34482:SF57">
    <property type="entry name" value="RETROTRANSPOSON GAG DOMAIN-CONTAINING PROTEIN"/>
    <property type="match status" value="1"/>
</dbReference>
<dbReference type="Pfam" id="PF03732">
    <property type="entry name" value="Retrotrans_gag"/>
    <property type="match status" value="1"/>
</dbReference>
<dbReference type="Proteomes" id="UP000694930">
    <property type="component" value="Chromosome 10"/>
</dbReference>
<feature type="compositionally biased region" description="Basic and acidic residues" evidence="1">
    <location>
        <begin position="104"/>
        <end position="113"/>
    </location>
</feature>
<accession>A0ABM1FCS0</accession>
<sequence>MGRYGGAPGEVPITWDFVKTAFLKRFFPREQRESMVMEFINLRQGGMSVREYSLKFVNHSKYVSSVVSKSRDEMRIFVTGVSEDLEEECWEAMLHDNVNLFRKRDRESKKSRPLDQSNSSTGNNSFGFRDRAKLNKGHKNSGNSTPSKNTNSKEGNDKNDQHDRKSCEKSGRLQGGDFLVGTNIFYGCGKSEHMVGDFPQIKNFSRTDSQPRPNPTTAAEPPRRNIFYALKGREEQEKSTDVVTGTLHVFSFHVYQIFDQGSTL</sequence>
<feature type="region of interest" description="Disordered" evidence="1">
    <location>
        <begin position="104"/>
        <end position="172"/>
    </location>
</feature>
<name>A0ABM1FCS0_SOLPN</name>
<feature type="compositionally biased region" description="Polar residues" evidence="1">
    <location>
        <begin position="140"/>
        <end position="153"/>
    </location>
</feature>
<protein>
    <submittedName>
        <fullName evidence="4">Uncharacterized protein LOC107001573</fullName>
    </submittedName>
</protein>
<evidence type="ECO:0000313" key="3">
    <source>
        <dbReference type="Proteomes" id="UP000694930"/>
    </source>
</evidence>
<dbReference type="PANTHER" id="PTHR34482">
    <property type="entry name" value="DNA DAMAGE-INDUCIBLE PROTEIN 1-LIKE"/>
    <property type="match status" value="1"/>
</dbReference>
<organism evidence="3 4">
    <name type="scientific">Solanum pennellii</name>
    <name type="common">Tomato</name>
    <name type="synonym">Lycopersicon pennellii</name>
    <dbReference type="NCBI Taxonomy" id="28526"/>
    <lineage>
        <taxon>Eukaryota</taxon>
        <taxon>Viridiplantae</taxon>
        <taxon>Streptophyta</taxon>
        <taxon>Embryophyta</taxon>
        <taxon>Tracheophyta</taxon>
        <taxon>Spermatophyta</taxon>
        <taxon>Magnoliopsida</taxon>
        <taxon>eudicotyledons</taxon>
        <taxon>Gunneridae</taxon>
        <taxon>Pentapetalae</taxon>
        <taxon>asterids</taxon>
        <taxon>lamiids</taxon>
        <taxon>Solanales</taxon>
        <taxon>Solanaceae</taxon>
        <taxon>Solanoideae</taxon>
        <taxon>Solaneae</taxon>
        <taxon>Solanum</taxon>
        <taxon>Solanum subgen. Lycopersicon</taxon>
    </lineage>
</organism>
<gene>
    <name evidence="4" type="primary">LOC107001573</name>
</gene>
<dbReference type="InterPro" id="IPR005162">
    <property type="entry name" value="Retrotrans_gag_dom"/>
</dbReference>
<feature type="domain" description="Retrotransposon gag" evidence="2">
    <location>
        <begin position="12"/>
        <end position="82"/>
    </location>
</feature>
<evidence type="ECO:0000256" key="1">
    <source>
        <dbReference type="SAM" id="MobiDB-lite"/>
    </source>
</evidence>